<dbReference type="InterPro" id="IPR036163">
    <property type="entry name" value="HMA_dom_sf"/>
</dbReference>
<dbReference type="EC" id="3.6.1.-" evidence="2"/>
<name>G4D772_9FIRM</name>
<dbReference type="CDD" id="cd00371">
    <property type="entry name" value="HMA"/>
    <property type="match status" value="1"/>
</dbReference>
<dbReference type="HOGENOM" id="CLU_2269494_0_0_9"/>
<proteinExistence type="predicted"/>
<feature type="domain" description="HMA" evidence="1">
    <location>
        <begin position="5"/>
        <end position="74"/>
    </location>
</feature>
<organism evidence="2 3">
    <name type="scientific">Peptoniphilus indolicus ATCC 29427</name>
    <dbReference type="NCBI Taxonomy" id="997350"/>
    <lineage>
        <taxon>Bacteria</taxon>
        <taxon>Bacillati</taxon>
        <taxon>Bacillota</taxon>
        <taxon>Tissierellia</taxon>
        <taxon>Tissierellales</taxon>
        <taxon>Peptoniphilaceae</taxon>
        <taxon>Peptoniphilus</taxon>
    </lineage>
</organism>
<dbReference type="EMBL" id="AGBB01000286">
    <property type="protein sequence ID" value="EGY76251.1"/>
    <property type="molecule type" value="Genomic_DNA"/>
</dbReference>
<dbReference type="GO" id="GO:0046872">
    <property type="term" value="F:metal ion binding"/>
    <property type="evidence" value="ECO:0007669"/>
    <property type="project" value="InterPro"/>
</dbReference>
<protein>
    <submittedName>
        <fullName evidence="2">Cation transport ATPase</fullName>
        <ecNumber evidence="2">3.6.1.-</ecNumber>
    </submittedName>
</protein>
<evidence type="ECO:0000259" key="1">
    <source>
        <dbReference type="PROSITE" id="PS50846"/>
    </source>
</evidence>
<keyword evidence="3" id="KW-1185">Reference proteome</keyword>
<feature type="non-terminal residue" evidence="2">
    <location>
        <position position="103"/>
    </location>
</feature>
<comment type="caution">
    <text evidence="2">The sequence shown here is derived from an EMBL/GenBank/DDBJ whole genome shotgun (WGS) entry which is preliminary data.</text>
</comment>
<evidence type="ECO:0000313" key="3">
    <source>
        <dbReference type="Proteomes" id="UP000003422"/>
    </source>
</evidence>
<dbReference type="PROSITE" id="PS50846">
    <property type="entry name" value="HMA_2"/>
    <property type="match status" value="1"/>
</dbReference>
<keyword evidence="2" id="KW-0378">Hydrolase</keyword>
<dbReference type="Pfam" id="PF00403">
    <property type="entry name" value="HMA"/>
    <property type="match status" value="1"/>
</dbReference>
<dbReference type="SUPFAM" id="SSF55008">
    <property type="entry name" value="HMA, heavy metal-associated domain"/>
    <property type="match status" value="1"/>
</dbReference>
<evidence type="ECO:0000313" key="2">
    <source>
        <dbReference type="EMBL" id="EGY76251.1"/>
    </source>
</evidence>
<dbReference type="InterPro" id="IPR006121">
    <property type="entry name" value="HMA_dom"/>
</dbReference>
<dbReference type="STRING" id="997350.HMPREF9129_2252"/>
<dbReference type="Proteomes" id="UP000003422">
    <property type="component" value="Unassembled WGS sequence"/>
</dbReference>
<dbReference type="Gene3D" id="3.30.70.100">
    <property type="match status" value="1"/>
</dbReference>
<reference evidence="2 3" key="1">
    <citation type="submission" date="2011-06" db="EMBL/GenBank/DDBJ databases">
        <authorList>
            <person name="Muzny D."/>
            <person name="Qin X."/>
            <person name="Deng J."/>
            <person name="Jiang H."/>
            <person name="Liu Y."/>
            <person name="Qu J."/>
            <person name="Song X.-Z."/>
            <person name="Zhang L."/>
            <person name="Thornton R."/>
            <person name="Coyle M."/>
            <person name="Francisco L."/>
            <person name="Jackson L."/>
            <person name="Javaid M."/>
            <person name="Korchina V."/>
            <person name="Kovar C."/>
            <person name="Mata R."/>
            <person name="Mathew T."/>
            <person name="Ngo R."/>
            <person name="Nguyen L."/>
            <person name="Nguyen N."/>
            <person name="Okwuonu G."/>
            <person name="Ongeri F."/>
            <person name="Pham C."/>
            <person name="Simmons D."/>
            <person name="Wilczek-Boney K."/>
            <person name="Hale W."/>
            <person name="Jakkamsetti A."/>
            <person name="Pham P."/>
            <person name="Ruth R."/>
            <person name="San Lucas F."/>
            <person name="Warren J."/>
            <person name="Zhang J."/>
            <person name="Zhao Z."/>
            <person name="Zhou C."/>
            <person name="Zhu D."/>
            <person name="Lee S."/>
            <person name="Bess C."/>
            <person name="Blankenburg K."/>
            <person name="Forbes L."/>
            <person name="Fu Q."/>
            <person name="Gubbala S."/>
            <person name="Hirani K."/>
            <person name="Jayaseelan J.C."/>
            <person name="Lara F."/>
            <person name="Munidasa M."/>
            <person name="Palculict T."/>
            <person name="Patil S."/>
            <person name="Pu L.-L."/>
            <person name="Saada N."/>
            <person name="Tang L."/>
            <person name="Weissenberger G."/>
            <person name="Zhu Y."/>
            <person name="Hemphill L."/>
            <person name="Shang Y."/>
            <person name="Youmans B."/>
            <person name="Ayvaz T."/>
            <person name="Ross M."/>
            <person name="Santibanez J."/>
            <person name="Aqrawi P."/>
            <person name="Gross S."/>
            <person name="Joshi V."/>
            <person name="Fowler G."/>
            <person name="Nazareth L."/>
            <person name="Reid J."/>
            <person name="Worley K."/>
            <person name="Petrosino J."/>
            <person name="Highlander S."/>
            <person name="Gibbs R."/>
        </authorList>
    </citation>
    <scope>NUCLEOTIDE SEQUENCE [LARGE SCALE GENOMIC DNA]</scope>
    <source>
        <strain evidence="2 3">ATCC 29427</strain>
    </source>
</reference>
<dbReference type="RefSeq" id="WP_004823580.1">
    <property type="nucleotide sequence ID" value="NZ_JH165143.1"/>
</dbReference>
<dbReference type="GO" id="GO:0016787">
    <property type="term" value="F:hydrolase activity"/>
    <property type="evidence" value="ECO:0007669"/>
    <property type="project" value="UniProtKB-KW"/>
</dbReference>
<dbReference type="AlphaFoldDB" id="G4D772"/>
<sequence>MEKNLEYRLRLKGLNCANCAAKIEGKTKNIVGVEEADFNLSNEIFTLKIKENVDRIKLAKKVKQIVDETEPGVETLSIDEDVEDEKSYVELLKHILILFGLIL</sequence>
<accession>G4D772</accession>
<gene>
    <name evidence="2" type="primary">zntA</name>
    <name evidence="2" type="ORF">HMPREF9129_2252</name>
</gene>